<reference evidence="1 2" key="1">
    <citation type="submission" date="2019-04" db="EMBL/GenBank/DDBJ databases">
        <title>Microbes associate with the intestines of laboratory mice.</title>
        <authorList>
            <person name="Navarre W."/>
            <person name="Wong E."/>
            <person name="Huang K.C."/>
            <person name="Tropini C."/>
            <person name="Ng K."/>
            <person name="Yu B."/>
        </authorList>
    </citation>
    <scope>NUCLEOTIDE SEQUENCE [LARGE SCALE GENOMIC DNA]</scope>
    <source>
        <strain evidence="1 2">NM87_A27A</strain>
    </source>
</reference>
<dbReference type="RefSeq" id="WP_136511687.1">
    <property type="nucleotide sequence ID" value="NZ_SSTF01000031.1"/>
</dbReference>
<accession>A0A4S4F680</accession>
<evidence type="ECO:0000313" key="2">
    <source>
        <dbReference type="Proteomes" id="UP000306798"/>
    </source>
</evidence>
<dbReference type="Proteomes" id="UP000306798">
    <property type="component" value="Unassembled WGS sequence"/>
</dbReference>
<comment type="caution">
    <text evidence="1">The sequence shown here is derived from an EMBL/GenBank/DDBJ whole genome shotgun (WGS) entry which is preliminary data.</text>
</comment>
<dbReference type="AlphaFoldDB" id="A0A4S4F680"/>
<sequence length="179" mass="19686">MASTTTITIPNTTNMEDRDTARAKFTLVCDYLHGRRALDARLVSSTTRMLSTRLAMRDALIIAAVRPDVVDAETMATFAFEPHKPRTATLMGRLLTGAFETGEGYDAETLDRFDALIDAADGEPDAQCLAVRAYLAWWRRDTDNAMRLALEALTLSEDCTLAGIVFAALTRGILPREQA</sequence>
<dbReference type="EMBL" id="SSTF01000031">
    <property type="protein sequence ID" value="THG24295.1"/>
    <property type="molecule type" value="Genomic_DNA"/>
</dbReference>
<organism evidence="1 2">
    <name type="scientific">Bifidobacterium pseudolongum</name>
    <dbReference type="NCBI Taxonomy" id="1694"/>
    <lineage>
        <taxon>Bacteria</taxon>
        <taxon>Bacillati</taxon>
        <taxon>Actinomycetota</taxon>
        <taxon>Actinomycetes</taxon>
        <taxon>Bifidobacteriales</taxon>
        <taxon>Bifidobacteriaceae</taxon>
        <taxon>Bifidobacterium</taxon>
    </lineage>
</organism>
<proteinExistence type="predicted"/>
<evidence type="ECO:0000313" key="1">
    <source>
        <dbReference type="EMBL" id="THG24295.1"/>
    </source>
</evidence>
<name>A0A4S4F680_9BIFI</name>
<evidence type="ECO:0008006" key="3">
    <source>
        <dbReference type="Google" id="ProtNLM"/>
    </source>
</evidence>
<gene>
    <name evidence="1" type="ORF">E5991_08675</name>
</gene>
<protein>
    <recommendedName>
        <fullName evidence="3">DUF4192 family protein</fullName>
    </recommendedName>
</protein>